<gene>
    <name evidence="11" type="ORF">C6P46_002382</name>
</gene>
<evidence type="ECO:0000256" key="3">
    <source>
        <dbReference type="ARBA" id="ARBA00022540"/>
    </source>
</evidence>
<proteinExistence type="inferred from homology"/>
<dbReference type="InterPro" id="IPR011387">
    <property type="entry name" value="TIF2A"/>
</dbReference>
<comment type="similarity">
    <text evidence="1 8">Belongs to the WD repeat EIF2A family.</text>
</comment>
<organism evidence="11 12">
    <name type="scientific">Rhodotorula mucilaginosa</name>
    <name type="common">Yeast</name>
    <name type="synonym">Rhodotorula rubra</name>
    <dbReference type="NCBI Taxonomy" id="5537"/>
    <lineage>
        <taxon>Eukaryota</taxon>
        <taxon>Fungi</taxon>
        <taxon>Dikarya</taxon>
        <taxon>Basidiomycota</taxon>
        <taxon>Pucciniomycotina</taxon>
        <taxon>Microbotryomycetes</taxon>
        <taxon>Sporidiobolales</taxon>
        <taxon>Sporidiobolaceae</taxon>
        <taxon>Rhodotorula</taxon>
    </lineage>
</organism>
<dbReference type="PIRSF" id="PIRSF017222">
    <property type="entry name" value="eIF2A"/>
    <property type="match status" value="1"/>
</dbReference>
<dbReference type="GO" id="GO:0003743">
    <property type="term" value="F:translation initiation factor activity"/>
    <property type="evidence" value="ECO:0007669"/>
    <property type="project" value="UniProtKB-UniRule"/>
</dbReference>
<comment type="caution">
    <text evidence="11">The sequence shown here is derived from an EMBL/GenBank/DDBJ whole genome shotgun (WGS) entry which is preliminary data.</text>
</comment>
<dbReference type="Proteomes" id="UP000777482">
    <property type="component" value="Unassembled WGS sequence"/>
</dbReference>
<evidence type="ECO:0000256" key="1">
    <source>
        <dbReference type="ARBA" id="ARBA00009573"/>
    </source>
</evidence>
<keyword evidence="3 8" id="KW-0396">Initiation factor</keyword>
<keyword evidence="6 8" id="KW-0810">Translation regulation</keyword>
<evidence type="ECO:0000259" key="10">
    <source>
        <dbReference type="Pfam" id="PF08662"/>
    </source>
</evidence>
<name>A0A9P6VTS7_RHOMI</name>
<dbReference type="GO" id="GO:0022627">
    <property type="term" value="C:cytosolic small ribosomal subunit"/>
    <property type="evidence" value="ECO:0007669"/>
    <property type="project" value="TreeGrafter"/>
</dbReference>
<keyword evidence="5" id="KW-0677">Repeat</keyword>
<feature type="compositionally biased region" description="Low complexity" evidence="9">
    <location>
        <begin position="516"/>
        <end position="539"/>
    </location>
</feature>
<evidence type="ECO:0000256" key="2">
    <source>
        <dbReference type="ARBA" id="ARBA00013819"/>
    </source>
</evidence>
<feature type="compositionally biased region" description="Low complexity" evidence="9">
    <location>
        <begin position="547"/>
        <end position="562"/>
    </location>
</feature>
<evidence type="ECO:0000256" key="4">
    <source>
        <dbReference type="ARBA" id="ARBA00022574"/>
    </source>
</evidence>
<dbReference type="GO" id="GO:0003729">
    <property type="term" value="F:mRNA binding"/>
    <property type="evidence" value="ECO:0007669"/>
    <property type="project" value="TreeGrafter"/>
</dbReference>
<evidence type="ECO:0000256" key="7">
    <source>
        <dbReference type="ARBA" id="ARBA00022917"/>
    </source>
</evidence>
<dbReference type="PANTHER" id="PTHR13227:SF0">
    <property type="entry name" value="EUKARYOTIC TRANSLATION INITIATION FACTOR 2A"/>
    <property type="match status" value="1"/>
</dbReference>
<evidence type="ECO:0000256" key="9">
    <source>
        <dbReference type="SAM" id="MobiDB-lite"/>
    </source>
</evidence>
<dbReference type="InterPro" id="IPR013979">
    <property type="entry name" value="TIF_beta_prop-like"/>
</dbReference>
<dbReference type="EMBL" id="PUHQ01000187">
    <property type="protein sequence ID" value="KAG0653610.1"/>
    <property type="molecule type" value="Genomic_DNA"/>
</dbReference>
<evidence type="ECO:0000313" key="12">
    <source>
        <dbReference type="Proteomes" id="UP000777482"/>
    </source>
</evidence>
<keyword evidence="12" id="KW-1185">Reference proteome</keyword>
<evidence type="ECO:0000256" key="5">
    <source>
        <dbReference type="ARBA" id="ARBA00022737"/>
    </source>
</evidence>
<dbReference type="GO" id="GO:0000049">
    <property type="term" value="F:tRNA binding"/>
    <property type="evidence" value="ECO:0007669"/>
    <property type="project" value="UniProtKB-UniRule"/>
</dbReference>
<dbReference type="AlphaFoldDB" id="A0A9P6VTS7"/>
<dbReference type="OrthoDB" id="2194683at2759"/>
<dbReference type="SUPFAM" id="SSF82171">
    <property type="entry name" value="DPP6 N-terminal domain-like"/>
    <property type="match status" value="1"/>
</dbReference>
<keyword evidence="7 8" id="KW-0648">Protein biosynthesis</keyword>
<protein>
    <recommendedName>
        <fullName evidence="2 8">Eukaryotic translation initiation factor 2A</fullName>
        <shortName evidence="8">eIF-2A</shortName>
    </recommendedName>
</protein>
<reference evidence="11 12" key="1">
    <citation type="submission" date="2020-11" db="EMBL/GenBank/DDBJ databases">
        <title>Kefir isolates.</title>
        <authorList>
            <person name="Marcisauskas S."/>
            <person name="Kim Y."/>
            <person name="Blasche S."/>
        </authorList>
    </citation>
    <scope>NUCLEOTIDE SEQUENCE [LARGE SCALE GENOMIC DNA]</scope>
    <source>
        <strain evidence="11 12">KR</strain>
    </source>
</reference>
<dbReference type="PANTHER" id="PTHR13227">
    <property type="entry name" value="EUKARYOTIC TRANSLATION INITIATION FACTOR 2A"/>
    <property type="match status" value="1"/>
</dbReference>
<evidence type="ECO:0000313" key="11">
    <source>
        <dbReference type="EMBL" id="KAG0653610.1"/>
    </source>
</evidence>
<sequence length="620" mass="66281">MAAPPLQYAVRSQKQLGIVSGPPHWNPLATFQTPGVKTYRYSDDGRLFASVSNSTIEVVDSQNGAVVSQIPAKGVLDIFLSPLGTQVQAWERQVKPAEGEPPHLNLKVYDVRSGQEIAGFSQKSIENWHLQYTSDESKAIRCVTNEVHVYNPGDWSAGIVDKVRLEGVTSVSLSPGQNANVAMFVAEKKGAPASVKIHGLGTLAIPSGSKTFYKADKVQMKWNKSGTNLLFLTQTDVDKTGKSYYGESNLYLMNSAGQFDCRVTLDKEGGIHDFAWSPNDREFAVTYGYMPAKTVIFDARVKMINDFGLNPRNFLSYNPQGRLLCVAGFGNLAGQVDIYDRQTLKKVTSFEAPNTVHCEWSPDGRYLMCATLSPRLRVDNGIKIHHFTGVLASWRPSNPGWYPMSGPLEPAPAASISVASAPVAKPAAAAGAYRPPHARGTVTSNIYKREDEGGAAYTGSNGADLFPHSRTANGAGNGGFSQRGNRRAIPGAPPGAAPNAEDPLANRRKKKGGNKKGQQQADASASDSAPGSGAATPSSLAPPVPHVAPAAAEPTAAEVEAASGALSPEDKKRRAIVKKLTAIDQLKVKKAAGEKLELTQHKKLESEAELRKELAALGGK</sequence>
<feature type="domain" description="Translation initiation factor beta propellor-like" evidence="10">
    <location>
        <begin position="210"/>
        <end position="391"/>
    </location>
</feature>
<accession>A0A9P6VTS7</accession>
<comment type="function">
    <text evidence="8">Functions in the early steps of protein synthesis of a small number of specific mRNAs. Acts by directing the binding of methionyl-tRNAi to 40S ribosomal subunits. In contrast to the eIF-2 complex, it binds methionyl-tRNAi to 40S subunits in a codon-dependent manner, whereas the eIF-2 complex binds methionyl-tRNAi to 40S subunits in a GTP-dependent manner.</text>
</comment>
<dbReference type="GO" id="GO:0006417">
    <property type="term" value="P:regulation of translation"/>
    <property type="evidence" value="ECO:0007669"/>
    <property type="project" value="UniProtKB-KW"/>
</dbReference>
<dbReference type="Gene3D" id="2.130.10.10">
    <property type="entry name" value="YVTN repeat-like/Quinoprotein amine dehydrogenase"/>
    <property type="match status" value="1"/>
</dbReference>
<keyword evidence="4" id="KW-0853">WD repeat</keyword>
<evidence type="ECO:0000256" key="6">
    <source>
        <dbReference type="ARBA" id="ARBA00022845"/>
    </source>
</evidence>
<feature type="region of interest" description="Disordered" evidence="9">
    <location>
        <begin position="453"/>
        <end position="573"/>
    </location>
</feature>
<dbReference type="GO" id="GO:0043022">
    <property type="term" value="F:ribosome binding"/>
    <property type="evidence" value="ECO:0007669"/>
    <property type="project" value="UniProtKB-UniRule"/>
</dbReference>
<dbReference type="InterPro" id="IPR015943">
    <property type="entry name" value="WD40/YVTN_repeat-like_dom_sf"/>
</dbReference>
<evidence type="ECO:0000256" key="8">
    <source>
        <dbReference type="PIRNR" id="PIRNR017222"/>
    </source>
</evidence>
<dbReference type="Pfam" id="PF08662">
    <property type="entry name" value="eIF2A"/>
    <property type="match status" value="1"/>
</dbReference>